<keyword evidence="1" id="KW-0732">Signal</keyword>
<dbReference type="STRING" id="223900.GCA_000821045_00232"/>
<dbReference type="EMBL" id="MSDQ01000005">
    <property type="protein sequence ID" value="OLO12861.1"/>
    <property type="molecule type" value="Genomic_DNA"/>
</dbReference>
<name>A0A1Q8TGQ0_9GAMM</name>
<feature type="signal peptide" evidence="1">
    <location>
        <begin position="1"/>
        <end position="25"/>
    </location>
</feature>
<protein>
    <recommendedName>
        <fullName evidence="4">DUF2782 domain-containing protein</fullName>
    </recommendedName>
</protein>
<dbReference type="Proteomes" id="UP000186806">
    <property type="component" value="Unassembled WGS sequence"/>
</dbReference>
<organism evidence="2 3">
    <name type="scientific">Chromohalobacter japonicus</name>
    <dbReference type="NCBI Taxonomy" id="223900"/>
    <lineage>
        <taxon>Bacteria</taxon>
        <taxon>Pseudomonadati</taxon>
        <taxon>Pseudomonadota</taxon>
        <taxon>Gammaproteobacteria</taxon>
        <taxon>Oceanospirillales</taxon>
        <taxon>Halomonadaceae</taxon>
        <taxon>Chromohalobacter</taxon>
    </lineage>
</organism>
<keyword evidence="3" id="KW-1185">Reference proteome</keyword>
<comment type="caution">
    <text evidence="2">The sequence shown here is derived from an EMBL/GenBank/DDBJ whole genome shotgun (WGS) entry which is preliminary data.</text>
</comment>
<sequence length="92" mass="10102">MQRLPIVLGLGLGLIIGASASLAVAQPSPDITVRQDDNRTLKEYRVNGELYAIEIVPRQGASYFLIDDDGDGNFERRDTTRVEVPDWVTGGE</sequence>
<feature type="chain" id="PRO_5013294126" description="DUF2782 domain-containing protein" evidence="1">
    <location>
        <begin position="26"/>
        <end position="92"/>
    </location>
</feature>
<dbReference type="RefSeq" id="WP_075367973.1">
    <property type="nucleotide sequence ID" value="NZ_JBQCXM010000118.1"/>
</dbReference>
<evidence type="ECO:0000313" key="3">
    <source>
        <dbReference type="Proteomes" id="UP000186806"/>
    </source>
</evidence>
<evidence type="ECO:0000256" key="1">
    <source>
        <dbReference type="SAM" id="SignalP"/>
    </source>
</evidence>
<gene>
    <name evidence="2" type="ORF">BTW10_02205</name>
</gene>
<dbReference type="InterPro" id="IPR021357">
    <property type="entry name" value="DUF2782"/>
</dbReference>
<evidence type="ECO:0000313" key="2">
    <source>
        <dbReference type="EMBL" id="OLO12861.1"/>
    </source>
</evidence>
<accession>A0A1Q8TGQ0</accession>
<proteinExistence type="predicted"/>
<dbReference type="AlphaFoldDB" id="A0A1Q8TGQ0"/>
<evidence type="ECO:0008006" key="4">
    <source>
        <dbReference type="Google" id="ProtNLM"/>
    </source>
</evidence>
<reference evidence="2 3" key="1">
    <citation type="submission" date="2016-12" db="EMBL/GenBank/DDBJ databases">
        <title>Draft genome sequences of strains Salinicola socius SMB35, Salinicola sp. MH3R3-1 and Chromohalobacter sp. SMB17 from the Verkhnekamsk potash mining region of Russia.</title>
        <authorList>
            <person name="Mavrodi D.V."/>
            <person name="Olsson B.E."/>
            <person name="Korsakova E.S."/>
            <person name="Pyankova A."/>
            <person name="Mavrodi O.V."/>
            <person name="Plotnikova E.G."/>
        </authorList>
    </citation>
    <scope>NUCLEOTIDE SEQUENCE [LARGE SCALE GENOMIC DNA]</scope>
    <source>
        <strain evidence="2 3">SMB17</strain>
    </source>
</reference>
<dbReference type="Gene3D" id="2.20.130.30">
    <property type="entry name" value="Protein of unknown function DUF2782"/>
    <property type="match status" value="1"/>
</dbReference>
<dbReference type="Pfam" id="PF11191">
    <property type="entry name" value="DUF2782"/>
    <property type="match status" value="1"/>
</dbReference>